<dbReference type="GO" id="GO:0005524">
    <property type="term" value="F:ATP binding"/>
    <property type="evidence" value="ECO:0007669"/>
    <property type="project" value="UniProtKB-KW"/>
</dbReference>
<evidence type="ECO:0000313" key="12">
    <source>
        <dbReference type="EMBL" id="THU74557.1"/>
    </source>
</evidence>
<feature type="compositionally biased region" description="Gly residues" evidence="9">
    <location>
        <begin position="141"/>
        <end position="151"/>
    </location>
</feature>
<dbReference type="SMART" id="SM00487">
    <property type="entry name" value="DEXDc"/>
    <property type="match status" value="1"/>
</dbReference>
<evidence type="ECO:0000256" key="8">
    <source>
        <dbReference type="ARBA" id="ARBA00023242"/>
    </source>
</evidence>
<dbReference type="GO" id="GO:0004386">
    <property type="term" value="F:helicase activity"/>
    <property type="evidence" value="ECO:0007669"/>
    <property type="project" value="UniProtKB-KW"/>
</dbReference>
<dbReference type="InterPro" id="IPR000330">
    <property type="entry name" value="SNF2_N"/>
</dbReference>
<comment type="subcellular location">
    <subcellularLocation>
        <location evidence="1">Nucleus</location>
    </subcellularLocation>
</comment>
<protein>
    <recommendedName>
        <fullName evidence="14">Helicase ATP-binding domain-containing protein</fullName>
    </recommendedName>
</protein>
<dbReference type="InterPro" id="IPR044078">
    <property type="entry name" value="Mot1_ATP-bd"/>
</dbReference>
<evidence type="ECO:0000313" key="13">
    <source>
        <dbReference type="Proteomes" id="UP000317650"/>
    </source>
</evidence>
<dbReference type="PROSITE" id="PS51192">
    <property type="entry name" value="HELICASE_ATP_BIND_1"/>
    <property type="match status" value="1"/>
</dbReference>
<dbReference type="Proteomes" id="UP000317650">
    <property type="component" value="Chromosome 4"/>
</dbReference>
<organism evidence="12 13">
    <name type="scientific">Musa balbisiana</name>
    <name type="common">Banana</name>
    <dbReference type="NCBI Taxonomy" id="52838"/>
    <lineage>
        <taxon>Eukaryota</taxon>
        <taxon>Viridiplantae</taxon>
        <taxon>Streptophyta</taxon>
        <taxon>Embryophyta</taxon>
        <taxon>Tracheophyta</taxon>
        <taxon>Spermatophyta</taxon>
        <taxon>Magnoliopsida</taxon>
        <taxon>Liliopsida</taxon>
        <taxon>Zingiberales</taxon>
        <taxon>Musaceae</taxon>
        <taxon>Musa</taxon>
    </lineage>
</organism>
<dbReference type="PANTHER" id="PTHR36498:SF1">
    <property type="entry name" value="TATA-BINDING PROTEIN-ASSOCIATED FACTOR 172"/>
    <property type="match status" value="1"/>
</dbReference>
<evidence type="ECO:0000256" key="6">
    <source>
        <dbReference type="ARBA" id="ARBA00022840"/>
    </source>
</evidence>
<dbReference type="CDD" id="cd17999">
    <property type="entry name" value="DEXHc_Mot1"/>
    <property type="match status" value="1"/>
</dbReference>
<evidence type="ECO:0000256" key="4">
    <source>
        <dbReference type="ARBA" id="ARBA00022801"/>
    </source>
</evidence>
<dbReference type="Pfam" id="PF00176">
    <property type="entry name" value="SNF2-rel_dom"/>
    <property type="match status" value="1"/>
</dbReference>
<dbReference type="STRING" id="52838.A0A4S8KGW6"/>
<dbReference type="SMART" id="SM00490">
    <property type="entry name" value="HELICc"/>
    <property type="match status" value="1"/>
</dbReference>
<dbReference type="GO" id="GO:0017025">
    <property type="term" value="F:TBP-class protein binding"/>
    <property type="evidence" value="ECO:0007669"/>
    <property type="project" value="InterPro"/>
</dbReference>
<feature type="region of interest" description="Disordered" evidence="9">
    <location>
        <begin position="283"/>
        <end position="311"/>
    </location>
</feature>
<evidence type="ECO:0000256" key="7">
    <source>
        <dbReference type="ARBA" id="ARBA00023125"/>
    </source>
</evidence>
<dbReference type="PANTHER" id="PTHR36498">
    <property type="entry name" value="TATA-BINDING PROTEIN-ASSOCIATED FACTOR 172"/>
    <property type="match status" value="1"/>
</dbReference>
<proteinExistence type="predicted"/>
<keyword evidence="8" id="KW-0539">Nucleus</keyword>
<dbReference type="FunFam" id="3.40.50.300:FF:001793">
    <property type="entry name" value="TATA-binding protein-associated factor"/>
    <property type="match status" value="1"/>
</dbReference>
<evidence type="ECO:0000259" key="10">
    <source>
        <dbReference type="PROSITE" id="PS51192"/>
    </source>
</evidence>
<dbReference type="Gene3D" id="1.25.10.10">
    <property type="entry name" value="Leucine-rich Repeat Variant"/>
    <property type="match status" value="3"/>
</dbReference>
<evidence type="ECO:0008006" key="14">
    <source>
        <dbReference type="Google" id="ProtNLM"/>
    </source>
</evidence>
<feature type="compositionally biased region" description="Low complexity" evidence="9">
    <location>
        <begin position="171"/>
        <end position="182"/>
    </location>
</feature>
<sequence>MAQHSSRLHRLLTLLDTGSTQATRFAAARQIGDIAKSHPQDLNSLLKKVSQYLRSRNWDTRVAAAHAIGSIAENVRHTSLKELLKSLEGELMEAGYSDVCKDVGASVSDMCPNPTAGLSFKSFDINKVLEFGSPLLASGGQKRGSGGGGSSEKGSGRREQREGSREARATGRLAGGASSDSGSRSDEQRDCDRDQERQRQQALARSAQRLGSGERPGGACLKCAAWDISEALGPHLARAPRRAPERLFQSLPFPFYIPDQFFTLPKDLSASRSAELSNYELKELNPHDNSGREFDVASDSSKSPAERLAHQKQNLRRRLGLDFCEQFMDVSDVIKDEDLLAHKGSSSGIGSNNGYWVSRSGQNIQQLVATMVPSHRPKRLSARELNLLKRKAKVYAKDQIKCSSEDDELGTKHPQNSLNSKGTWSDTSFSNKDLADTILDEDSSEHDQNGRWPFHHYVEQLVHDIFDPIWEVRHGAMMALREILTHHGSCAGVYFPDLSLEDSFVVASDEKIPIDSTKRVRDIDLNMQYSLSESEPELKKPKVENELCHSHDGIGCSDKQIEDGTYTSVDGCPWETNSTAVNNKVDIGHVEVKLDPCTDGFSSELKREDDAPPKFIFENCNSVLKMGFPANLPESSKVVKLIKLARHSWTKNWELLQDYAIRFLCVLSLDRFGDYVSDQVVAPVRETCAQALGAVLKYMQPLLVLDTLKILLQMQCRQEWEVRHGSLLGIKYLVAVRPEMIVDLLDYVLPACKAGLEDPDDDVRAVAAEALIPTAAAITSLDDQILHSIVMLLWDILLDLDDLSPSTSSVMNLLAEIYSQPAMVPKMVDKLNMVGKQEIDLNEVSLEEQGDSTKSRENPYMLSTLTPRLWPFMRHSITSVRHSAIRTLERLLEVGFTRSSESMANRFWPTSVLGDALRIVFQNMLLESNDDILCSSERVWRLLLQCPEQDLEVAGKLYYLSWIQVATTPYGSALDASKLFWPVALPRKSQFRAAKMKAIMLEGSVKENIMQDKSFDVSISVPKIIIGADSEKSVIHTRVITATSLGIFASKMPEASLQVVIDSLWNDLISSSGVQRQVASMVFVAWFKELKSRNTTEGVFVGLLVKVKQWLVDLLSCSDPSFPTKGSREPYAELSRTYAKMRNEASHLFHLAESIGIFKDYISSIKFNLKSLTVDEAINFASNLSLPIESTVVENLEKHIVDDIESSKQQLLSTSAYLKCVQNNLHVTVTALVAAAVVWISELPSKLNPIILPLMAAVKREQEEILQQKAAEALAELIFHCIGRKPSPNDKLIKNLCSLTCADTSETPQAATMNSLDVIDDQNLFSFGKAANVEKSKLHMLSSGEDKSIVEGFLSRRGSEMALKHLCEKFGASLFEKLPKIWDCITEVLKPASPGGLISTDDQRMANISKDNDPQTLINNIQLIRSIAPVLNDLLRPQLLSLLPSILWCVCHHHVAVRLAASRCITSMAKSMESSVMGAVIENVIPMLSDSTSVHARQGAGMLVHLLVQGLGVELVPYAPLLVVPLLRCMGDCDHAVRQTVTHSFAALVPLLPLARGLPSPVGLSESLSRNAEDAQFLEQLLDNSHIDDYKLPIDLSVSLRRYQQEGINWLAFLRRFKLHGILCDDMGLGKTLQASAIVASDIVERRASIDCKDLQSLIICPSTLVGHWAYEIEKYIDNSIMITLQYVGSTQARMLLRGQFDRCNVIITSYDIVRKDIDILGKLAWNYCILDEGHIIKNSKSKITNAVKQLKAEHRLILSGTPIQNNVLELWSLFDFLMPGFLGTERQFQTTYGKPLLAAKDPKCSAKDAEAGALAMEALHKQVMPFLLRRTKDEVLYDLPEKIVQDRYCDLSPVQLKLYEHFSFSNAKKEISCLVKEHESAETTASKATSHVFQAMQYLLKLCSHPLLAIGEKPHDFFVSLLSEVIPGCTDFRRELHELHHSPKLVALQEILEECGIGLDASSCDDALTVGQHRVLIFAQHKSFLDIIEKDLFRSHMKSVTYLRLDGSVEPEKRYEIVKAFNSDPTIDVLLLTTHVGGLGLNLTSADTLVFVEHDWNPMKDLQAMDRAHRLGQRKVVNVHRLIMRGTLEEKVMSLQKFKVTVANAVINAENASLKTMNTDQLLDLFASSPTIQMGTSASNSSASNADKDPKSVVTGRGGLKAILNGLGELWDQSQYEDEYNLNQFLEKLNG</sequence>
<dbReference type="GO" id="GO:0003677">
    <property type="term" value="F:DNA binding"/>
    <property type="evidence" value="ECO:0007669"/>
    <property type="project" value="UniProtKB-KW"/>
</dbReference>
<dbReference type="CDD" id="cd18793">
    <property type="entry name" value="SF2_C_SNF"/>
    <property type="match status" value="1"/>
</dbReference>
<evidence type="ECO:0000256" key="2">
    <source>
        <dbReference type="ARBA" id="ARBA00022737"/>
    </source>
</evidence>
<dbReference type="Pfam" id="PF00271">
    <property type="entry name" value="Helicase_C"/>
    <property type="match status" value="1"/>
</dbReference>
<evidence type="ECO:0000256" key="1">
    <source>
        <dbReference type="ARBA" id="ARBA00004123"/>
    </source>
</evidence>
<dbReference type="SUPFAM" id="SSF52540">
    <property type="entry name" value="P-loop containing nucleoside triphosphate hydrolases"/>
    <property type="match status" value="2"/>
</dbReference>
<dbReference type="PROSITE" id="PS51194">
    <property type="entry name" value="HELICASE_CTER"/>
    <property type="match status" value="1"/>
</dbReference>
<dbReference type="Pfam" id="PF12054">
    <property type="entry name" value="DUF3535"/>
    <property type="match status" value="1"/>
</dbReference>
<dbReference type="InterPro" id="IPR022707">
    <property type="entry name" value="Mot1_central_dom"/>
</dbReference>
<dbReference type="GO" id="GO:0016887">
    <property type="term" value="F:ATP hydrolysis activity"/>
    <property type="evidence" value="ECO:0007669"/>
    <property type="project" value="InterPro"/>
</dbReference>
<keyword evidence="5" id="KW-0347">Helicase</keyword>
<feature type="region of interest" description="Disordered" evidence="9">
    <location>
        <begin position="403"/>
        <end position="424"/>
    </location>
</feature>
<dbReference type="FunFam" id="1.25.10.10:FF:001520">
    <property type="entry name" value="Uncharacterized protein"/>
    <property type="match status" value="1"/>
</dbReference>
<dbReference type="FunFam" id="3.40.50.10810:FF:000009">
    <property type="entry name" value="B-TFIID TATA-box-binding protein-associated factor 1"/>
    <property type="match status" value="1"/>
</dbReference>
<name>A0A4S8KGW6_MUSBA</name>
<comment type="caution">
    <text evidence="12">The sequence shown here is derived from an EMBL/GenBank/DDBJ whole genome shotgun (WGS) entry which is preliminary data.</text>
</comment>
<dbReference type="InterPro" id="IPR016024">
    <property type="entry name" value="ARM-type_fold"/>
</dbReference>
<dbReference type="InterPro" id="IPR001650">
    <property type="entry name" value="Helicase_C-like"/>
</dbReference>
<dbReference type="SUPFAM" id="SSF48371">
    <property type="entry name" value="ARM repeat"/>
    <property type="match status" value="1"/>
</dbReference>
<feature type="compositionally biased region" description="Basic and acidic residues" evidence="9">
    <location>
        <begin position="154"/>
        <end position="169"/>
    </location>
</feature>
<dbReference type="EMBL" id="PYDT01000001">
    <property type="protein sequence ID" value="THU74557.1"/>
    <property type="molecule type" value="Genomic_DNA"/>
</dbReference>
<dbReference type="Gene3D" id="3.40.50.300">
    <property type="entry name" value="P-loop containing nucleotide triphosphate hydrolases"/>
    <property type="match status" value="1"/>
</dbReference>
<accession>A0A4S8KGW6</accession>
<dbReference type="InterPro" id="IPR038718">
    <property type="entry name" value="SNF2-like_sf"/>
</dbReference>
<feature type="region of interest" description="Disordered" evidence="9">
    <location>
        <begin position="136"/>
        <end position="215"/>
    </location>
</feature>
<keyword evidence="6" id="KW-0067">ATP-binding</keyword>
<evidence type="ECO:0000256" key="5">
    <source>
        <dbReference type="ARBA" id="ARBA00022806"/>
    </source>
</evidence>
<feature type="domain" description="Helicase ATP-binding" evidence="10">
    <location>
        <begin position="1612"/>
        <end position="1781"/>
    </location>
</feature>
<evidence type="ECO:0000259" key="11">
    <source>
        <dbReference type="PROSITE" id="PS51194"/>
    </source>
</evidence>
<keyword evidence="2" id="KW-0677">Repeat</keyword>
<dbReference type="InterPro" id="IPR027417">
    <property type="entry name" value="P-loop_NTPase"/>
</dbReference>
<keyword evidence="4" id="KW-0378">Hydrolase</keyword>
<dbReference type="InterPro" id="IPR049730">
    <property type="entry name" value="SNF2/RAD54-like_C"/>
</dbReference>
<evidence type="ECO:0000256" key="3">
    <source>
        <dbReference type="ARBA" id="ARBA00022741"/>
    </source>
</evidence>
<keyword evidence="13" id="KW-1185">Reference proteome</keyword>
<feature type="compositionally biased region" description="Basic and acidic residues" evidence="9">
    <location>
        <begin position="183"/>
        <end position="199"/>
    </location>
</feature>
<dbReference type="InterPro" id="IPR044972">
    <property type="entry name" value="Mot1"/>
</dbReference>
<keyword evidence="3" id="KW-0547">Nucleotide-binding</keyword>
<dbReference type="InterPro" id="IPR014001">
    <property type="entry name" value="Helicase_ATP-bd"/>
</dbReference>
<keyword evidence="7" id="KW-0238">DNA-binding</keyword>
<gene>
    <name evidence="12" type="ORF">C4D60_Mb04t34630</name>
</gene>
<feature type="compositionally biased region" description="Polar residues" evidence="9">
    <location>
        <begin position="413"/>
        <end position="424"/>
    </location>
</feature>
<dbReference type="GO" id="GO:0005634">
    <property type="term" value="C:nucleus"/>
    <property type="evidence" value="ECO:0007669"/>
    <property type="project" value="UniProtKB-SubCell"/>
</dbReference>
<feature type="compositionally biased region" description="Basic and acidic residues" evidence="9">
    <location>
        <begin position="283"/>
        <end position="295"/>
    </location>
</feature>
<feature type="compositionally biased region" description="Low complexity" evidence="9">
    <location>
        <begin position="200"/>
        <end position="210"/>
    </location>
</feature>
<reference evidence="12 13" key="1">
    <citation type="journal article" date="2019" name="Nat. Plants">
        <title>Genome sequencing of Musa balbisiana reveals subgenome evolution and function divergence in polyploid bananas.</title>
        <authorList>
            <person name="Yao X."/>
        </authorList>
    </citation>
    <scope>NUCLEOTIDE SEQUENCE [LARGE SCALE GENOMIC DNA]</scope>
    <source>
        <strain evidence="13">cv. DH-PKW</strain>
        <tissue evidence="12">Leaves</tissue>
    </source>
</reference>
<dbReference type="InterPro" id="IPR011989">
    <property type="entry name" value="ARM-like"/>
</dbReference>
<feature type="domain" description="Helicase C-terminal" evidence="11">
    <location>
        <begin position="1964"/>
        <end position="2123"/>
    </location>
</feature>
<dbReference type="Gene3D" id="3.40.50.10810">
    <property type="entry name" value="Tandem AAA-ATPase domain"/>
    <property type="match status" value="1"/>
</dbReference>
<evidence type="ECO:0000256" key="9">
    <source>
        <dbReference type="SAM" id="MobiDB-lite"/>
    </source>
</evidence>